<protein>
    <recommendedName>
        <fullName evidence="3">F-box domain-containing protein</fullName>
    </recommendedName>
</protein>
<dbReference type="Proteomes" id="UP001521184">
    <property type="component" value="Unassembled WGS sequence"/>
</dbReference>
<dbReference type="EMBL" id="JAKEKT020000015">
    <property type="protein sequence ID" value="KAL1646578.1"/>
    <property type="molecule type" value="Genomic_DNA"/>
</dbReference>
<evidence type="ECO:0000313" key="1">
    <source>
        <dbReference type="EMBL" id="KAL1646578.1"/>
    </source>
</evidence>
<comment type="caution">
    <text evidence="1">The sequence shown here is derived from an EMBL/GenBank/DDBJ whole genome shotgun (WGS) entry which is preliminary data.</text>
</comment>
<keyword evidence="2" id="KW-1185">Reference proteome</keyword>
<reference evidence="1 2" key="1">
    <citation type="journal article" date="2023" name="Plant Dis.">
        <title>First Report of Diplodia intermedia Causing Canker and Dieback Diseases on Apple Trees in Canada.</title>
        <authorList>
            <person name="Ellouze W."/>
            <person name="Ilyukhin E."/>
            <person name="Sulman M."/>
            <person name="Ali S."/>
        </authorList>
    </citation>
    <scope>NUCLEOTIDE SEQUENCE [LARGE SCALE GENOMIC DNA]</scope>
    <source>
        <strain evidence="1 2">M45-28</strain>
    </source>
</reference>
<evidence type="ECO:0008006" key="3">
    <source>
        <dbReference type="Google" id="ProtNLM"/>
    </source>
</evidence>
<organism evidence="1 2">
    <name type="scientific">Diplodia intermedia</name>
    <dbReference type="NCBI Taxonomy" id="856260"/>
    <lineage>
        <taxon>Eukaryota</taxon>
        <taxon>Fungi</taxon>
        <taxon>Dikarya</taxon>
        <taxon>Ascomycota</taxon>
        <taxon>Pezizomycotina</taxon>
        <taxon>Dothideomycetes</taxon>
        <taxon>Dothideomycetes incertae sedis</taxon>
        <taxon>Botryosphaeriales</taxon>
        <taxon>Botryosphaeriaceae</taxon>
        <taxon>Diplodia</taxon>
    </lineage>
</organism>
<name>A0ABR3TXZ7_9PEZI</name>
<proteinExistence type="predicted"/>
<gene>
    <name evidence="1" type="ORF">SLS58_003164</name>
</gene>
<accession>A0ABR3TXZ7</accession>
<evidence type="ECO:0000313" key="2">
    <source>
        <dbReference type="Proteomes" id="UP001521184"/>
    </source>
</evidence>
<sequence length="299" mass="34346">MLYIIDNHHKTAFKVPDSVEQKHEVAEYLVDLLTVRKLPDPKPNSDDVLNASRAKQLLRLPLELINHITSYIVQPWQTPYENDAIHGSYTNVYNPDRKMEEVDISGTADLACLGLTCRYFFAILHPNIRSSLERGAAAPWQGCYLSMRKHCPYPKPTQPNGSSNAVVEIFKRLDKDGERSRSMVRKTFSHEVLGRRGFECGRNEDGRYWRTVVVLVCLGNNRYIREEALDRLTYKCCLGDMLLAWPWFLLQVSQTTPFEIRILPEHELGDLDDITKNAIELYEEVCDTSILGVGKRADF</sequence>